<reference evidence="9 10" key="1">
    <citation type="submission" date="2017-12" db="EMBL/GenBank/DDBJ databases">
        <title>Sequencing, de novo assembly and annotation of complete genome of a new Thraustochytrid species, strain FCC1311.</title>
        <authorList>
            <person name="Sedici K."/>
            <person name="Godart F."/>
            <person name="Aiese Cigliano R."/>
            <person name="Sanseverino W."/>
            <person name="Barakat M."/>
            <person name="Ortet P."/>
            <person name="Marechal E."/>
            <person name="Cagnac O."/>
            <person name="Amato A."/>
        </authorList>
    </citation>
    <scope>NUCLEOTIDE SEQUENCE [LARGE SCALE GENOMIC DNA]</scope>
</reference>
<feature type="compositionally biased region" description="Acidic residues" evidence="6">
    <location>
        <begin position="66"/>
        <end position="90"/>
    </location>
</feature>
<evidence type="ECO:0000256" key="5">
    <source>
        <dbReference type="SAM" id="Coils"/>
    </source>
</evidence>
<keyword evidence="4 7" id="KW-0472">Membrane</keyword>
<evidence type="ECO:0000256" key="7">
    <source>
        <dbReference type="SAM" id="Phobius"/>
    </source>
</evidence>
<comment type="caution">
    <text evidence="9">The sequence shown here is derived from an EMBL/GenBank/DDBJ whole genome shotgun (WGS) entry which is preliminary data.</text>
</comment>
<feature type="compositionally biased region" description="Basic and acidic residues" evidence="6">
    <location>
        <begin position="56"/>
        <end position="65"/>
    </location>
</feature>
<protein>
    <submittedName>
        <fullName evidence="9">SUN domain-containing protein 2</fullName>
    </submittedName>
</protein>
<accession>A0A2R5G9W2</accession>
<dbReference type="InParanoid" id="A0A2R5G9W2"/>
<sequence length="631" mass="68864">MRNMANSLATVQAISRFRRRRTSSISSGQSAQDGGAATSAAGDATPAASATSQAAAREEDGREGDGQQEAEAQEDADADANEDDENDQYEVEGGNSNDESDEDEDGAEEEEEEEEEDDDDDDDEDDEKEEVESDEDVTTENAPSPGVVRALIDVIRAVLQSAADRCRGAARHIFQGIDSTRSRAAQALRDADNQLFMRRFMGGILAIFVIGILGMLPRDVDFLGSWSSPLDQNVSGSSATAVDVDGIGAQGELPTSPEIVPALDMSLVTAIVRQEMDATKLELGLDHLEKEVEQLAKWLAQAKTSAEEQRDAMEVAEVQAAVDKAIAHLEPSLASLRAADALRDDHAKELSNLSQEIKKVSDAARDRLQAAEDALEESQREATKARDASTAAKVACEAKESAPNLRAHDAGSHECGGNSCRNLTLLRSIVDERLEVFSADTIGIRDHALESVGSRIVHGKGLTAGEYSPDLRTNFLAWLDWKLSPARPAEAVIDSDTTIGNCWACEPSNCNVTIELHRPLIPTDVSVDHIPEKIALHMSSAPRDFHVWGLRRHPSFAGDEQDQELLGTFRYDIHQGKPVQTFPLHVKKESPLSRLKFQFTSNHGHANYTCVYRVRIHGKEWEDPIRSEIQD</sequence>
<dbReference type="EMBL" id="BEYU01000036">
    <property type="protein sequence ID" value="GBG27807.1"/>
    <property type="molecule type" value="Genomic_DNA"/>
</dbReference>
<organism evidence="9 10">
    <name type="scientific">Hondaea fermentalgiana</name>
    <dbReference type="NCBI Taxonomy" id="2315210"/>
    <lineage>
        <taxon>Eukaryota</taxon>
        <taxon>Sar</taxon>
        <taxon>Stramenopiles</taxon>
        <taxon>Bigyra</taxon>
        <taxon>Labyrinthulomycetes</taxon>
        <taxon>Thraustochytrida</taxon>
        <taxon>Thraustochytriidae</taxon>
        <taxon>Hondaea</taxon>
    </lineage>
</organism>
<feature type="compositionally biased region" description="Acidic residues" evidence="6">
    <location>
        <begin position="98"/>
        <end position="138"/>
    </location>
</feature>
<feature type="compositionally biased region" description="Polar residues" evidence="6">
    <location>
        <begin position="1"/>
        <end position="12"/>
    </location>
</feature>
<name>A0A2R5G9W2_9STRA</name>
<keyword evidence="2 7" id="KW-0812">Transmembrane</keyword>
<evidence type="ECO:0000256" key="6">
    <source>
        <dbReference type="SAM" id="MobiDB-lite"/>
    </source>
</evidence>
<evidence type="ECO:0000259" key="8">
    <source>
        <dbReference type="PROSITE" id="PS51469"/>
    </source>
</evidence>
<keyword evidence="10" id="KW-1185">Reference proteome</keyword>
<dbReference type="Pfam" id="PF07738">
    <property type="entry name" value="Sad1_UNC"/>
    <property type="match status" value="1"/>
</dbReference>
<evidence type="ECO:0000256" key="1">
    <source>
        <dbReference type="ARBA" id="ARBA00004370"/>
    </source>
</evidence>
<evidence type="ECO:0000313" key="10">
    <source>
        <dbReference type="Proteomes" id="UP000241890"/>
    </source>
</evidence>
<dbReference type="Proteomes" id="UP000241890">
    <property type="component" value="Unassembled WGS sequence"/>
</dbReference>
<evidence type="ECO:0000256" key="2">
    <source>
        <dbReference type="ARBA" id="ARBA00022692"/>
    </source>
</evidence>
<dbReference type="AlphaFoldDB" id="A0A2R5G9W2"/>
<dbReference type="Gene3D" id="2.60.120.260">
    <property type="entry name" value="Galactose-binding domain-like"/>
    <property type="match status" value="1"/>
</dbReference>
<evidence type="ECO:0000313" key="9">
    <source>
        <dbReference type="EMBL" id="GBG27807.1"/>
    </source>
</evidence>
<dbReference type="InterPro" id="IPR045119">
    <property type="entry name" value="SUN1-5"/>
</dbReference>
<feature type="coiled-coil region" evidence="5">
    <location>
        <begin position="271"/>
        <end position="388"/>
    </location>
</feature>
<proteinExistence type="predicted"/>
<dbReference type="PANTHER" id="PTHR12911:SF8">
    <property type="entry name" value="KLAROID PROTEIN-RELATED"/>
    <property type="match status" value="1"/>
</dbReference>
<dbReference type="PANTHER" id="PTHR12911">
    <property type="entry name" value="SAD1/UNC-84-LIKE PROTEIN-RELATED"/>
    <property type="match status" value="1"/>
</dbReference>
<dbReference type="OrthoDB" id="342281at2759"/>
<dbReference type="GO" id="GO:0034993">
    <property type="term" value="C:meiotic nuclear membrane microtubule tethering complex"/>
    <property type="evidence" value="ECO:0007669"/>
    <property type="project" value="TreeGrafter"/>
</dbReference>
<feature type="transmembrane region" description="Helical" evidence="7">
    <location>
        <begin position="196"/>
        <end position="216"/>
    </location>
</feature>
<gene>
    <name evidence="9" type="ORF">FCC1311_040302</name>
</gene>
<dbReference type="InterPro" id="IPR012919">
    <property type="entry name" value="SUN_dom"/>
</dbReference>
<feature type="compositionally biased region" description="Low complexity" evidence="6">
    <location>
        <begin position="23"/>
        <end position="55"/>
    </location>
</feature>
<feature type="domain" description="SUN" evidence="8">
    <location>
        <begin position="453"/>
        <end position="621"/>
    </location>
</feature>
<evidence type="ECO:0000256" key="4">
    <source>
        <dbReference type="ARBA" id="ARBA00023136"/>
    </source>
</evidence>
<dbReference type="GO" id="GO:0043495">
    <property type="term" value="F:protein-membrane adaptor activity"/>
    <property type="evidence" value="ECO:0007669"/>
    <property type="project" value="TreeGrafter"/>
</dbReference>
<comment type="subcellular location">
    <subcellularLocation>
        <location evidence="1">Membrane</location>
    </subcellularLocation>
</comment>
<evidence type="ECO:0000256" key="3">
    <source>
        <dbReference type="ARBA" id="ARBA00022989"/>
    </source>
</evidence>
<dbReference type="PROSITE" id="PS51469">
    <property type="entry name" value="SUN"/>
    <property type="match status" value="1"/>
</dbReference>
<keyword evidence="5" id="KW-0175">Coiled coil</keyword>
<feature type="region of interest" description="Disordered" evidence="6">
    <location>
        <begin position="1"/>
        <end position="145"/>
    </location>
</feature>
<keyword evidence="3 7" id="KW-1133">Transmembrane helix</keyword>